<organism evidence="1 2">
    <name type="scientific">Aquatica leii</name>
    <dbReference type="NCBI Taxonomy" id="1421715"/>
    <lineage>
        <taxon>Eukaryota</taxon>
        <taxon>Metazoa</taxon>
        <taxon>Ecdysozoa</taxon>
        <taxon>Arthropoda</taxon>
        <taxon>Hexapoda</taxon>
        <taxon>Insecta</taxon>
        <taxon>Pterygota</taxon>
        <taxon>Neoptera</taxon>
        <taxon>Endopterygota</taxon>
        <taxon>Coleoptera</taxon>
        <taxon>Polyphaga</taxon>
        <taxon>Elateriformia</taxon>
        <taxon>Elateroidea</taxon>
        <taxon>Lampyridae</taxon>
        <taxon>Luciolinae</taxon>
        <taxon>Aquatica</taxon>
    </lineage>
</organism>
<evidence type="ECO:0000313" key="2">
    <source>
        <dbReference type="Proteomes" id="UP001353858"/>
    </source>
</evidence>
<proteinExistence type="predicted"/>
<dbReference type="AlphaFoldDB" id="A0AAN7SSX4"/>
<gene>
    <name evidence="1" type="ORF">RN001_002891</name>
</gene>
<protein>
    <recommendedName>
        <fullName evidence="3">Peptidase S1 domain-containing protein</fullName>
    </recommendedName>
</protein>
<keyword evidence="2" id="KW-1185">Reference proteome</keyword>
<name>A0AAN7SSX4_9COLE</name>
<dbReference type="Proteomes" id="UP001353858">
    <property type="component" value="Unassembled WGS sequence"/>
</dbReference>
<dbReference type="Gene3D" id="2.40.10.10">
    <property type="entry name" value="Trypsin-like serine proteases"/>
    <property type="match status" value="1"/>
</dbReference>
<reference evidence="2" key="1">
    <citation type="submission" date="2023-01" db="EMBL/GenBank/DDBJ databases">
        <title>Key to firefly adult light organ development and bioluminescence: homeobox transcription factors regulate luciferase expression and transportation to peroxisome.</title>
        <authorList>
            <person name="Fu X."/>
        </authorList>
    </citation>
    <scope>NUCLEOTIDE SEQUENCE [LARGE SCALE GENOMIC DNA]</scope>
</reference>
<comment type="caution">
    <text evidence="1">The sequence shown here is derived from an EMBL/GenBank/DDBJ whole genome shotgun (WGS) entry which is preliminary data.</text>
</comment>
<dbReference type="EMBL" id="JARPUR010000001">
    <property type="protein sequence ID" value="KAK4886620.1"/>
    <property type="molecule type" value="Genomic_DNA"/>
</dbReference>
<dbReference type="SUPFAM" id="SSF50494">
    <property type="entry name" value="Trypsin-like serine proteases"/>
    <property type="match status" value="1"/>
</dbReference>
<sequence>MDFDALYTIGDGLLSKWENKRVHILQFLTSENNVRGVLDYTQKHEVDEISLSIILSLCIGLILPPNFIHRNKVNSDLVSYCKCNTNQNTEQINCMPENLEHISIKEMKHNKSTPHRLHMSYLVSLSINAYKDDDLEKRFACTGVIVSSSWILAGQDCIVEQNEWYELEVRAGSVFWSKGGTLHRIRKILQFHENGPVCLNVFPFFSFNERINAVKLSNSFLWTKAYTVYWQNPNIYKNNKYYLEKWSKYSCQKQSKKIGELKNNIMCNVKFISKPLIAGEILVGFQVGVCNSSSQTAVDVFANFQNSDYATWITEIIKFGEPQYDSTTTKNNESITYIYKETENCTPIDAHPLIFDNEEKPLNTTKSVTDAYIWIPTDPPEGFSEK</sequence>
<evidence type="ECO:0008006" key="3">
    <source>
        <dbReference type="Google" id="ProtNLM"/>
    </source>
</evidence>
<accession>A0AAN7SSX4</accession>
<dbReference type="InterPro" id="IPR009003">
    <property type="entry name" value="Peptidase_S1_PA"/>
</dbReference>
<evidence type="ECO:0000313" key="1">
    <source>
        <dbReference type="EMBL" id="KAK4886620.1"/>
    </source>
</evidence>
<dbReference type="InterPro" id="IPR043504">
    <property type="entry name" value="Peptidase_S1_PA_chymotrypsin"/>
</dbReference>